<organism evidence="2 3">
    <name type="scientific">Musa balbisiana</name>
    <name type="common">Banana</name>
    <dbReference type="NCBI Taxonomy" id="52838"/>
    <lineage>
        <taxon>Eukaryota</taxon>
        <taxon>Viridiplantae</taxon>
        <taxon>Streptophyta</taxon>
        <taxon>Embryophyta</taxon>
        <taxon>Tracheophyta</taxon>
        <taxon>Spermatophyta</taxon>
        <taxon>Magnoliopsida</taxon>
        <taxon>Liliopsida</taxon>
        <taxon>Zingiberales</taxon>
        <taxon>Musaceae</taxon>
        <taxon>Musa</taxon>
    </lineage>
</organism>
<dbReference type="InterPro" id="IPR010746">
    <property type="entry name" value="CYMV_Orf1"/>
</dbReference>
<evidence type="ECO:0000313" key="3">
    <source>
        <dbReference type="Proteomes" id="UP000317650"/>
    </source>
</evidence>
<name>A0A4S8IDA0_MUSBA</name>
<comment type="caution">
    <text evidence="2">The sequence shown here is derived from an EMBL/GenBank/DDBJ whole genome shotgun (WGS) entry which is preliminary data.</text>
</comment>
<keyword evidence="1" id="KW-0175">Coiled coil</keyword>
<dbReference type="AlphaFoldDB" id="A0A4S8IDA0"/>
<accession>A0A4S8IDA0</accession>
<dbReference type="Proteomes" id="UP000317650">
    <property type="component" value="Chromosome 9"/>
</dbReference>
<feature type="coiled-coil region" evidence="1">
    <location>
        <begin position="59"/>
        <end position="86"/>
    </location>
</feature>
<keyword evidence="3" id="KW-1185">Reference proteome</keyword>
<gene>
    <name evidence="2" type="ORF">C4D60_Mb09t01620</name>
</gene>
<sequence>MSEKWEEAIQQWYTNSHTSKLDYLDLAESINPSKKELAHNIAVIYDRTCLSSRVHLKNFKALLEKGQELEKEVKKLRTAVKTLTALFSENRPLTKQEVRDLVVEIAKQPKLAEEEALSYLLSKNTESYKEALKATENIDAPSLGFLKPTNYPGTLSHQAAVIKQHNTQLQLLVQIAENIKGIRAELQTIREQSQAKASASHVIPEELITKLSNLSLGPTERPKEPKGKILVFRDPLQILKEMQTLAGHQSTTEALLESRRRLSYSSLPSLAGGIEQHDGQLIEQTTHGSLHSQWQRLQQQPEKQRLGPY</sequence>
<dbReference type="EMBL" id="PYDT01000010">
    <property type="protein sequence ID" value="THU46123.1"/>
    <property type="molecule type" value="Genomic_DNA"/>
</dbReference>
<reference evidence="2 3" key="1">
    <citation type="journal article" date="2019" name="Nat. Plants">
        <title>Genome sequencing of Musa balbisiana reveals subgenome evolution and function divergence in polyploid bananas.</title>
        <authorList>
            <person name="Yao X."/>
        </authorList>
    </citation>
    <scope>NUCLEOTIDE SEQUENCE [LARGE SCALE GENOMIC DNA]</scope>
    <source>
        <strain evidence="3">cv. DH-PKW</strain>
        <tissue evidence="2">Leaves</tissue>
    </source>
</reference>
<protein>
    <submittedName>
        <fullName evidence="2">Uncharacterized protein</fullName>
    </submittedName>
</protein>
<evidence type="ECO:0000256" key="1">
    <source>
        <dbReference type="SAM" id="Coils"/>
    </source>
</evidence>
<proteinExistence type="predicted"/>
<evidence type="ECO:0000313" key="2">
    <source>
        <dbReference type="EMBL" id="THU46123.1"/>
    </source>
</evidence>
<dbReference type="Pfam" id="PF07028">
    <property type="entry name" value="DUF1319"/>
    <property type="match status" value="1"/>
</dbReference>